<name>A0ABV2JIX6_9STRE</name>
<dbReference type="Proteomes" id="UP001549055">
    <property type="component" value="Unassembled WGS sequence"/>
</dbReference>
<proteinExistence type="predicted"/>
<evidence type="ECO:0000313" key="2">
    <source>
        <dbReference type="EMBL" id="MET3643861.1"/>
    </source>
</evidence>
<organism evidence="2 3">
    <name type="scientific">Streptococcus gallinaceus</name>
    <dbReference type="NCBI Taxonomy" id="165758"/>
    <lineage>
        <taxon>Bacteria</taxon>
        <taxon>Bacillati</taxon>
        <taxon>Bacillota</taxon>
        <taxon>Bacilli</taxon>
        <taxon>Lactobacillales</taxon>
        <taxon>Streptococcaceae</taxon>
        <taxon>Streptococcus</taxon>
    </lineage>
</organism>
<reference evidence="2 3" key="1">
    <citation type="submission" date="2024-06" db="EMBL/GenBank/DDBJ databases">
        <title>Genomic Encyclopedia of Type Strains, Phase IV (KMG-IV): sequencing the most valuable type-strain genomes for metagenomic binning, comparative biology and taxonomic classification.</title>
        <authorList>
            <person name="Goeker M."/>
        </authorList>
    </citation>
    <scope>NUCLEOTIDE SEQUENCE [LARGE SCALE GENOMIC DNA]</scope>
    <source>
        <strain evidence="2 3">DSM 15349</strain>
    </source>
</reference>
<sequence length="99" mass="11452">MTHIPYGYRIENSIVITHKEEAAKIVALYKAYLKHKTLEGSARAVGINKVHGSIERILKNRCYLGNKIFPQIIDEDLFSAVQKILQSKTFRRKRETVPR</sequence>
<protein>
    <recommendedName>
        <fullName evidence="1">Recombinase domain-containing protein</fullName>
    </recommendedName>
</protein>
<feature type="domain" description="Recombinase" evidence="1">
    <location>
        <begin position="5"/>
        <end position="91"/>
    </location>
</feature>
<dbReference type="Gene3D" id="3.90.1750.20">
    <property type="entry name" value="Putative Large Serine Recombinase, Chain B, Domain 2"/>
    <property type="match status" value="1"/>
</dbReference>
<accession>A0ABV2JIX6</accession>
<evidence type="ECO:0000313" key="3">
    <source>
        <dbReference type="Proteomes" id="UP001549055"/>
    </source>
</evidence>
<dbReference type="InterPro" id="IPR011109">
    <property type="entry name" value="DNA_bind_recombinase_dom"/>
</dbReference>
<dbReference type="InterPro" id="IPR038109">
    <property type="entry name" value="DNA_bind_recomb_sf"/>
</dbReference>
<comment type="caution">
    <text evidence="2">The sequence shown here is derived from an EMBL/GenBank/DDBJ whole genome shotgun (WGS) entry which is preliminary data.</text>
</comment>
<evidence type="ECO:0000259" key="1">
    <source>
        <dbReference type="PROSITE" id="PS51737"/>
    </source>
</evidence>
<gene>
    <name evidence="2" type="ORF">ABID27_000483</name>
</gene>
<dbReference type="RefSeq" id="WP_354279998.1">
    <property type="nucleotide sequence ID" value="NZ_JBEPMK010000002.1"/>
</dbReference>
<dbReference type="PROSITE" id="PS51737">
    <property type="entry name" value="RECOMBINASE_DNA_BIND"/>
    <property type="match status" value="1"/>
</dbReference>
<dbReference type="EMBL" id="JBEPMK010000002">
    <property type="protein sequence ID" value="MET3643861.1"/>
    <property type="molecule type" value="Genomic_DNA"/>
</dbReference>
<keyword evidence="3" id="KW-1185">Reference proteome</keyword>